<dbReference type="PANTHER" id="PTHR39613">
    <property type="entry name" value="ANCHORED CELL WALL PROTEIN, PUTATIVE (AFU_ORTHOLOGUE AFUA_4G08960)-RELATED"/>
    <property type="match status" value="1"/>
</dbReference>
<proteinExistence type="predicted"/>
<evidence type="ECO:0000256" key="1">
    <source>
        <dbReference type="SAM" id="MobiDB-lite"/>
    </source>
</evidence>
<name>A0ABR1YZH4_9PEZI</name>
<dbReference type="Pfam" id="PF09792">
    <property type="entry name" value="But2"/>
    <property type="match status" value="1"/>
</dbReference>
<comment type="caution">
    <text evidence="4">The sequence shown here is derived from an EMBL/GenBank/DDBJ whole genome shotgun (WGS) entry which is preliminary data.</text>
</comment>
<feature type="compositionally biased region" description="Pro residues" evidence="1">
    <location>
        <begin position="149"/>
        <end position="158"/>
    </location>
</feature>
<protein>
    <submittedName>
        <fullName evidence="4">Ubiquitin 3 binding protein But2 C-terminal domain-containing protein</fullName>
    </submittedName>
</protein>
<feature type="chain" id="PRO_5046695121" evidence="2">
    <location>
        <begin position="20"/>
        <end position="212"/>
    </location>
</feature>
<gene>
    <name evidence="4" type="ORF">HDK90DRAFT_507832</name>
</gene>
<feature type="signal peptide" evidence="2">
    <location>
        <begin position="1"/>
        <end position="19"/>
    </location>
</feature>
<dbReference type="PANTHER" id="PTHR39613:SF1">
    <property type="entry name" value="ANCHORED CELL WALL PROTEIN, PUTATIVE (AFU_ORTHOLOGUE AFUA_4G08960)-RELATED"/>
    <property type="match status" value="1"/>
</dbReference>
<organism evidence="4 5">
    <name type="scientific">Phyllosticta capitalensis</name>
    <dbReference type="NCBI Taxonomy" id="121624"/>
    <lineage>
        <taxon>Eukaryota</taxon>
        <taxon>Fungi</taxon>
        <taxon>Dikarya</taxon>
        <taxon>Ascomycota</taxon>
        <taxon>Pezizomycotina</taxon>
        <taxon>Dothideomycetes</taxon>
        <taxon>Dothideomycetes incertae sedis</taxon>
        <taxon>Botryosphaeriales</taxon>
        <taxon>Phyllostictaceae</taxon>
        <taxon>Phyllosticta</taxon>
    </lineage>
</organism>
<accession>A0ABR1YZH4</accession>
<evidence type="ECO:0000313" key="4">
    <source>
        <dbReference type="EMBL" id="KAK8244077.1"/>
    </source>
</evidence>
<reference evidence="4 5" key="1">
    <citation type="submission" date="2024-04" db="EMBL/GenBank/DDBJ databases">
        <title>Phyllosticta paracitricarpa is synonymous to the EU quarantine fungus P. citricarpa based on phylogenomic analyses.</title>
        <authorList>
            <consortium name="Lawrence Berkeley National Laboratory"/>
            <person name="Van Ingen-Buijs V.A."/>
            <person name="Van Westerhoven A.C."/>
            <person name="Haridas S."/>
            <person name="Skiadas P."/>
            <person name="Martin F."/>
            <person name="Groenewald J.Z."/>
            <person name="Crous P.W."/>
            <person name="Seidl M.F."/>
        </authorList>
    </citation>
    <scope>NUCLEOTIDE SEQUENCE [LARGE SCALE GENOMIC DNA]</scope>
    <source>
        <strain evidence="4 5">CBS 123374</strain>
    </source>
</reference>
<dbReference type="Proteomes" id="UP001492380">
    <property type="component" value="Unassembled WGS sequence"/>
</dbReference>
<dbReference type="EMBL" id="JBBWRZ010000002">
    <property type="protein sequence ID" value="KAK8244077.1"/>
    <property type="molecule type" value="Genomic_DNA"/>
</dbReference>
<sequence>MAILKTLALASTFLFAASAAPSCSKKARDLTCPANGLLPEDPNSWLFPVGIYPIAKSTPDTNYGTVYSPKITPNDFCTIFNLYVPDTAAGKTCTLKFMFPDRSQLEYSDYTFNDASGNPATEGHFTFTGYAFGTGATDETTWNNQPAAGPSPPSPPATLSPGNAYIINAGDCGVQAGAGSLEVSGMLCSNDTTFEYFQTSAKCPIGFYVEIS</sequence>
<keyword evidence="5" id="KW-1185">Reference proteome</keyword>
<feature type="domain" description="Ubiquitin 3 binding protein But2 C-terminal" evidence="3">
    <location>
        <begin position="47"/>
        <end position="200"/>
    </location>
</feature>
<evidence type="ECO:0000313" key="5">
    <source>
        <dbReference type="Proteomes" id="UP001492380"/>
    </source>
</evidence>
<keyword evidence="2" id="KW-0732">Signal</keyword>
<dbReference type="InterPro" id="IPR018620">
    <property type="entry name" value="Ubiquitin3-bd_protein_But2_C"/>
</dbReference>
<feature type="region of interest" description="Disordered" evidence="1">
    <location>
        <begin position="139"/>
        <end position="160"/>
    </location>
</feature>
<evidence type="ECO:0000259" key="3">
    <source>
        <dbReference type="Pfam" id="PF09792"/>
    </source>
</evidence>
<evidence type="ECO:0000256" key="2">
    <source>
        <dbReference type="SAM" id="SignalP"/>
    </source>
</evidence>